<evidence type="ECO:0000313" key="1">
    <source>
        <dbReference type="EMBL" id="SHJ54280.1"/>
    </source>
</evidence>
<protein>
    <submittedName>
        <fullName evidence="1">CarboxypepD_reg-like domain-containing protein</fullName>
    </submittedName>
</protein>
<dbReference type="EMBL" id="FQYP01000010">
    <property type="protein sequence ID" value="SHJ54280.1"/>
    <property type="molecule type" value="Genomic_DNA"/>
</dbReference>
<dbReference type="Gene3D" id="2.60.40.1120">
    <property type="entry name" value="Carboxypeptidase-like, regulatory domain"/>
    <property type="match status" value="1"/>
</dbReference>
<dbReference type="SUPFAM" id="SSF49464">
    <property type="entry name" value="Carboxypeptidase regulatory domain-like"/>
    <property type="match status" value="1"/>
</dbReference>
<dbReference type="InterPro" id="IPR008969">
    <property type="entry name" value="CarboxyPept-like_regulatory"/>
</dbReference>
<gene>
    <name evidence="1" type="ORF">SAMN04488508_11089</name>
</gene>
<proteinExistence type="predicted"/>
<evidence type="ECO:0000313" key="2">
    <source>
        <dbReference type="Proteomes" id="UP000184432"/>
    </source>
</evidence>
<dbReference type="Pfam" id="PF13715">
    <property type="entry name" value="CarbopepD_reg_2"/>
    <property type="match status" value="1"/>
</dbReference>
<name>A0A1M6K608_9FLAO</name>
<dbReference type="AlphaFoldDB" id="A0A1M6K608"/>
<accession>A0A1M6K608</accession>
<dbReference type="Proteomes" id="UP000184432">
    <property type="component" value="Unassembled WGS sequence"/>
</dbReference>
<reference evidence="2" key="1">
    <citation type="submission" date="2016-11" db="EMBL/GenBank/DDBJ databases">
        <authorList>
            <person name="Varghese N."/>
            <person name="Submissions S."/>
        </authorList>
    </citation>
    <scope>NUCLEOTIDE SEQUENCE [LARGE SCALE GENOMIC DNA]</scope>
    <source>
        <strain evidence="2">DSM 22623</strain>
    </source>
</reference>
<sequence length="530" mass="61294">MNSRGVLLIIFYSIFFLSLVHAQNINTNQLICKIINQDSKTPVYYATIKLVGTNLGVVADDKGQFRLPGDLEMSSKIKVSSIGYVSREISISELNKKNTNIIYLAPSVDQLEIVTLKSRKKRKKLLSAKQIVKKAIANIDNNYPQTPFSYIAYYRDYQQPVDSSYVSRSNGQYISEYINLNESIVQVYDAGFATDNMTHQRSQTVLYSYVENKDFERDNSLSIPYDNHSKKYLENTIIPAFGGNEFNILLLTDALRNHDKPSFSFVENLREDFVANHRFELDQIRFLDTIPIYEIDFSTNAYASGPQHYATGKIFINTENFAIHKLSYTVFESFKDAPLYAITIAYRSVGEKMYLNYITFNNRFEVFKDPEFKIENVVYSPQENILDVFFNNELNINFTTSHLKRPKLKHNGKDVGITNLLVLDRQIQIKLDDTSRLGTTDEESKYLSRSIGLMLKGVKDIRGNVLHNIHKLLLNQYREIFVQEVFPDMDIQEGYEVMDKYTPLSGAKINDFKDKSKYWINTPLKKNKKH</sequence>
<organism evidence="1 2">
    <name type="scientific">Aquimarina spongiae</name>
    <dbReference type="NCBI Taxonomy" id="570521"/>
    <lineage>
        <taxon>Bacteria</taxon>
        <taxon>Pseudomonadati</taxon>
        <taxon>Bacteroidota</taxon>
        <taxon>Flavobacteriia</taxon>
        <taxon>Flavobacteriales</taxon>
        <taxon>Flavobacteriaceae</taxon>
        <taxon>Aquimarina</taxon>
    </lineage>
</organism>
<dbReference type="OrthoDB" id="1201225at2"/>
<keyword evidence="2" id="KW-1185">Reference proteome</keyword>
<dbReference type="STRING" id="570521.SAMN04488508_11089"/>